<feature type="compositionally biased region" description="Basic and acidic residues" evidence="1">
    <location>
        <begin position="107"/>
        <end position="117"/>
    </location>
</feature>
<feature type="compositionally biased region" description="Basic and acidic residues" evidence="1">
    <location>
        <begin position="33"/>
        <end position="42"/>
    </location>
</feature>
<comment type="caution">
    <text evidence="2">The sequence shown here is derived from an EMBL/GenBank/DDBJ whole genome shotgun (WGS) entry which is preliminary data.</text>
</comment>
<dbReference type="Proteomes" id="UP000594638">
    <property type="component" value="Unassembled WGS sequence"/>
</dbReference>
<protein>
    <submittedName>
        <fullName evidence="2">Uncharacterized protein</fullName>
    </submittedName>
</protein>
<feature type="compositionally biased region" description="Polar residues" evidence="1">
    <location>
        <begin position="71"/>
        <end position="83"/>
    </location>
</feature>
<accession>A0A8S0QWE2</accession>
<organism evidence="2 3">
    <name type="scientific">Olea europaea subsp. europaea</name>
    <dbReference type="NCBI Taxonomy" id="158383"/>
    <lineage>
        <taxon>Eukaryota</taxon>
        <taxon>Viridiplantae</taxon>
        <taxon>Streptophyta</taxon>
        <taxon>Embryophyta</taxon>
        <taxon>Tracheophyta</taxon>
        <taxon>Spermatophyta</taxon>
        <taxon>Magnoliopsida</taxon>
        <taxon>eudicotyledons</taxon>
        <taxon>Gunneridae</taxon>
        <taxon>Pentapetalae</taxon>
        <taxon>asterids</taxon>
        <taxon>lamiids</taxon>
        <taxon>Lamiales</taxon>
        <taxon>Oleaceae</taxon>
        <taxon>Oleeae</taxon>
        <taxon>Olea</taxon>
    </lineage>
</organism>
<feature type="region of interest" description="Disordered" evidence="1">
    <location>
        <begin position="1"/>
        <end position="46"/>
    </location>
</feature>
<dbReference type="EMBL" id="CACTIH010001980">
    <property type="protein sequence ID" value="CAA2970642.1"/>
    <property type="molecule type" value="Genomic_DNA"/>
</dbReference>
<sequence length="117" mass="12743">MAMPTPSPFAMANYSSQVGESSSLNSSTGDEEETKRISDKHLLSKNCNNSGTIYQGKLLAAAPISSLKSLKSGQPLIYQTSEGNGDEEEKQMKKEEDEETPYEDADNEGKGCEEDKE</sequence>
<gene>
    <name evidence="2" type="ORF">OLEA9_A046552</name>
</gene>
<dbReference type="AlphaFoldDB" id="A0A8S0QWE2"/>
<feature type="compositionally biased region" description="Polar residues" evidence="1">
    <location>
        <begin position="13"/>
        <end position="28"/>
    </location>
</feature>
<feature type="region of interest" description="Disordered" evidence="1">
    <location>
        <begin position="71"/>
        <end position="117"/>
    </location>
</feature>
<name>A0A8S0QWE2_OLEEU</name>
<keyword evidence="3" id="KW-1185">Reference proteome</keyword>
<evidence type="ECO:0000313" key="2">
    <source>
        <dbReference type="EMBL" id="CAA2970642.1"/>
    </source>
</evidence>
<evidence type="ECO:0000313" key="3">
    <source>
        <dbReference type="Proteomes" id="UP000594638"/>
    </source>
</evidence>
<dbReference type="Gramene" id="OE9A046552T1">
    <property type="protein sequence ID" value="OE9A046552C1"/>
    <property type="gene ID" value="OE9A046552"/>
</dbReference>
<evidence type="ECO:0000256" key="1">
    <source>
        <dbReference type="SAM" id="MobiDB-lite"/>
    </source>
</evidence>
<feature type="compositionally biased region" description="Acidic residues" evidence="1">
    <location>
        <begin position="96"/>
        <end position="106"/>
    </location>
</feature>
<reference evidence="2 3" key="1">
    <citation type="submission" date="2019-12" db="EMBL/GenBank/DDBJ databases">
        <authorList>
            <person name="Alioto T."/>
            <person name="Alioto T."/>
            <person name="Gomez Garrido J."/>
        </authorList>
    </citation>
    <scope>NUCLEOTIDE SEQUENCE [LARGE SCALE GENOMIC DNA]</scope>
</reference>
<proteinExistence type="predicted"/>